<organism evidence="2 3">
    <name type="scientific">Nocardia amikacinitolerans</name>
    <dbReference type="NCBI Taxonomy" id="756689"/>
    <lineage>
        <taxon>Bacteria</taxon>
        <taxon>Bacillati</taxon>
        <taxon>Actinomycetota</taxon>
        <taxon>Actinomycetes</taxon>
        <taxon>Mycobacteriales</taxon>
        <taxon>Nocardiaceae</taxon>
        <taxon>Nocardia</taxon>
    </lineage>
</organism>
<feature type="chain" id="PRO_5012086330" description="Secreted protein" evidence="1">
    <location>
        <begin position="28"/>
        <end position="174"/>
    </location>
</feature>
<proteinExistence type="predicted"/>
<dbReference type="RefSeq" id="WP_245910286.1">
    <property type="nucleotide sequence ID" value="NZ_OBEG01000004.1"/>
</dbReference>
<gene>
    <name evidence="2" type="ORF">SAMN04244553_4684</name>
</gene>
<reference evidence="2 3" key="1">
    <citation type="submission" date="2017-09" db="EMBL/GenBank/DDBJ databases">
        <authorList>
            <person name="Ehlers B."/>
            <person name="Leendertz F.H."/>
        </authorList>
    </citation>
    <scope>NUCLEOTIDE SEQUENCE [LARGE SCALE GENOMIC DNA]</scope>
    <source>
        <strain evidence="2 3">DSM 45537</strain>
    </source>
</reference>
<evidence type="ECO:0000256" key="1">
    <source>
        <dbReference type="SAM" id="SignalP"/>
    </source>
</evidence>
<keyword evidence="3" id="KW-1185">Reference proteome</keyword>
<dbReference type="AlphaFoldDB" id="A0A285LS24"/>
<sequence>MKRTISYLAATALFGAGLAVAAAPAQADPGPCQLGWSNVEPRSCAQNSFNLAPVFALGNGACVGMFSVGGTAFDGPLYQYSEAPGAAHAVVVRVIPGFSPIGTWGPQLLACDATAVVDWHNVDTGQRGSVSRFVPGWQRLGPTTIVADTGPGRVQLTVRTDGPSIPANAEVFVP</sequence>
<dbReference type="EMBL" id="OBEG01000004">
    <property type="protein sequence ID" value="SNY87734.1"/>
    <property type="molecule type" value="Genomic_DNA"/>
</dbReference>
<evidence type="ECO:0000313" key="3">
    <source>
        <dbReference type="Proteomes" id="UP000219565"/>
    </source>
</evidence>
<name>A0A285LS24_9NOCA</name>
<dbReference type="Proteomes" id="UP000219565">
    <property type="component" value="Unassembled WGS sequence"/>
</dbReference>
<protein>
    <recommendedName>
        <fullName evidence="4">Secreted protein</fullName>
    </recommendedName>
</protein>
<evidence type="ECO:0008006" key="4">
    <source>
        <dbReference type="Google" id="ProtNLM"/>
    </source>
</evidence>
<feature type="signal peptide" evidence="1">
    <location>
        <begin position="1"/>
        <end position="27"/>
    </location>
</feature>
<evidence type="ECO:0000313" key="2">
    <source>
        <dbReference type="EMBL" id="SNY87734.1"/>
    </source>
</evidence>
<keyword evidence="1" id="KW-0732">Signal</keyword>
<accession>A0A285LS24</accession>